<protein>
    <submittedName>
        <fullName evidence="2">Uncharacterized protein</fullName>
    </submittedName>
</protein>
<proteinExistence type="predicted"/>
<evidence type="ECO:0000313" key="2">
    <source>
        <dbReference type="EMBL" id="SHG11420.1"/>
    </source>
</evidence>
<accession>A0A1M5H5Y7</accession>
<keyword evidence="1" id="KW-0812">Transmembrane</keyword>
<feature type="transmembrane region" description="Helical" evidence="1">
    <location>
        <begin position="164"/>
        <end position="182"/>
    </location>
</feature>
<dbReference type="EMBL" id="FQUP01000003">
    <property type="protein sequence ID" value="SHG11420.1"/>
    <property type="molecule type" value="Genomic_DNA"/>
</dbReference>
<dbReference type="Proteomes" id="UP000184485">
    <property type="component" value="Unassembled WGS sequence"/>
</dbReference>
<keyword evidence="1" id="KW-0472">Membrane</keyword>
<sequence length="186" mass="20720">MDTFRWMSTVFSLILGLGVARILLASIALFRARGLVRIDWLPCVWAAIIFLQQITFWWSIEELATTIPRWTFPNFLLLVSLVLTLFLAAASILPSEGFSSGSLRDFFERDGRWGLVALAAFNAIAIALNALFWRIDILSGAELLNLGLVVLPLVAFAGRRKIQISATLLYVPLGLFGVMQLVPMSY</sequence>
<dbReference type="AlphaFoldDB" id="A0A1M5H5Y7"/>
<evidence type="ECO:0000313" key="3">
    <source>
        <dbReference type="Proteomes" id="UP000184485"/>
    </source>
</evidence>
<name>A0A1M5H5Y7_9HYPH</name>
<evidence type="ECO:0000256" key="1">
    <source>
        <dbReference type="SAM" id="Phobius"/>
    </source>
</evidence>
<feature type="transmembrane region" description="Helical" evidence="1">
    <location>
        <begin position="113"/>
        <end position="131"/>
    </location>
</feature>
<keyword evidence="3" id="KW-1185">Reference proteome</keyword>
<dbReference type="OrthoDB" id="6870218at2"/>
<feature type="transmembrane region" description="Helical" evidence="1">
    <location>
        <begin position="72"/>
        <end position="93"/>
    </location>
</feature>
<feature type="transmembrane region" description="Helical" evidence="1">
    <location>
        <begin position="42"/>
        <end position="60"/>
    </location>
</feature>
<keyword evidence="1" id="KW-1133">Transmembrane helix</keyword>
<organism evidence="2 3">
    <name type="scientific">Kaistia soli DSM 19436</name>
    <dbReference type="NCBI Taxonomy" id="1122133"/>
    <lineage>
        <taxon>Bacteria</taxon>
        <taxon>Pseudomonadati</taxon>
        <taxon>Pseudomonadota</taxon>
        <taxon>Alphaproteobacteria</taxon>
        <taxon>Hyphomicrobiales</taxon>
        <taxon>Kaistiaceae</taxon>
        <taxon>Kaistia</taxon>
    </lineage>
</organism>
<gene>
    <name evidence="2" type="ORF">SAMN02745157_3639</name>
</gene>
<feature type="transmembrane region" description="Helical" evidence="1">
    <location>
        <begin position="137"/>
        <end position="157"/>
    </location>
</feature>
<feature type="transmembrane region" description="Helical" evidence="1">
    <location>
        <begin position="6"/>
        <end position="30"/>
    </location>
</feature>
<reference evidence="2 3" key="1">
    <citation type="submission" date="2016-11" db="EMBL/GenBank/DDBJ databases">
        <authorList>
            <person name="Jaros S."/>
            <person name="Januszkiewicz K."/>
            <person name="Wedrychowicz H."/>
        </authorList>
    </citation>
    <scope>NUCLEOTIDE SEQUENCE [LARGE SCALE GENOMIC DNA]</scope>
    <source>
        <strain evidence="2 3">DSM 19436</strain>
    </source>
</reference>
<dbReference type="RefSeq" id="WP_073055445.1">
    <property type="nucleotide sequence ID" value="NZ_FQUP01000003.1"/>
</dbReference>